<accession>A0A0A2FDW1</accession>
<reference evidence="2 4" key="1">
    <citation type="submission" date="2014-08" db="EMBL/GenBank/DDBJ databases">
        <title>Porphyromonas gulae strain:COT-052_OH1451 Genome sequencing.</title>
        <authorList>
            <person name="Wallis C."/>
            <person name="Deusch O."/>
            <person name="O'Flynn C."/>
            <person name="Davis I."/>
            <person name="Jospin G."/>
            <person name="Darling A.E."/>
            <person name="Coil D.A."/>
            <person name="Alexiev A."/>
            <person name="Horsfall A."/>
            <person name="Kirkwood N."/>
            <person name="Harris S."/>
            <person name="Eisen J.A."/>
        </authorList>
    </citation>
    <scope>NUCLEOTIDE SEQUENCE [LARGE SCALE GENOMIC DNA]</scope>
    <source>
        <strain evidence="4">COT-052 OH1451</strain>
        <strain evidence="2">COT-052_OH1451</strain>
    </source>
</reference>
<protein>
    <submittedName>
        <fullName evidence="3">Uncharacterized protein</fullName>
    </submittedName>
</protein>
<dbReference type="eggNOG" id="ENOG5033GM5">
    <property type="taxonomic scope" value="Bacteria"/>
</dbReference>
<dbReference type="OrthoDB" id="1001813at2"/>
<evidence type="ECO:0000256" key="1">
    <source>
        <dbReference type="SAM" id="Phobius"/>
    </source>
</evidence>
<gene>
    <name evidence="2" type="ORF">HR08_06035</name>
    <name evidence="3" type="ORF">HR15_04820</name>
</gene>
<keyword evidence="1" id="KW-1133">Transmembrane helix</keyword>
<feature type="transmembrane region" description="Helical" evidence="1">
    <location>
        <begin position="12"/>
        <end position="32"/>
    </location>
</feature>
<reference evidence="3 5" key="2">
    <citation type="submission" date="2014-08" db="EMBL/GenBank/DDBJ databases">
        <title>Porphyromonas gulae strain:COT-052_OH3439 Genome sequencing.</title>
        <authorList>
            <person name="Wallis C."/>
            <person name="Deusch O."/>
            <person name="O'Flynn C."/>
            <person name="Davis I."/>
            <person name="Jospin G."/>
            <person name="Darling A.E."/>
            <person name="Coil D.A."/>
            <person name="Alexiev A."/>
            <person name="Horsfall A."/>
            <person name="Kirkwood N."/>
            <person name="Harris S."/>
            <person name="Eisen J.A."/>
        </authorList>
    </citation>
    <scope>NUCLEOTIDE SEQUENCE [LARGE SCALE GENOMIC DNA]</scope>
    <source>
        <strain evidence="5">COT-052 OH3439</strain>
        <strain evidence="3">COT-052_OH3439</strain>
    </source>
</reference>
<keyword evidence="5" id="KW-1185">Reference proteome</keyword>
<keyword evidence="1" id="KW-0812">Transmembrane</keyword>
<evidence type="ECO:0000313" key="3">
    <source>
        <dbReference type="EMBL" id="KGN88510.1"/>
    </source>
</evidence>
<dbReference type="AlphaFoldDB" id="A0A0A2FDW1"/>
<comment type="caution">
    <text evidence="3">The sequence shown here is derived from an EMBL/GenBank/DDBJ whole genome shotgun (WGS) entry which is preliminary data.</text>
</comment>
<keyword evidence="1" id="KW-0472">Membrane</keyword>
<dbReference type="EMBL" id="JRAI01000055">
    <property type="protein sequence ID" value="KGN85452.1"/>
    <property type="molecule type" value="Genomic_DNA"/>
</dbReference>
<dbReference type="PATRIC" id="fig|111105.18.peg.1159"/>
<proteinExistence type="predicted"/>
<dbReference type="EMBL" id="JRAK01000070">
    <property type="protein sequence ID" value="KGN88510.1"/>
    <property type="molecule type" value="Genomic_DNA"/>
</dbReference>
<dbReference type="Proteomes" id="UP000030146">
    <property type="component" value="Unassembled WGS sequence"/>
</dbReference>
<evidence type="ECO:0000313" key="4">
    <source>
        <dbReference type="Proteomes" id="UP000030130"/>
    </source>
</evidence>
<name>A0A0A2FDW1_9PORP</name>
<sequence>MKERLNRTVRYFLPILFAVYAGLVISFTHVHIINGVIIVHSHVQWGDNESDPQDNPHSDSELILYNQLSAIFTTYLDTPALDLEEPVRAVGVVPFFCDNLIALISEPTPSNHLRAPPVA</sequence>
<dbReference type="Proteomes" id="UP000030130">
    <property type="component" value="Unassembled WGS sequence"/>
</dbReference>
<organism evidence="3 5">
    <name type="scientific">Porphyromonas gulae</name>
    <dbReference type="NCBI Taxonomy" id="111105"/>
    <lineage>
        <taxon>Bacteria</taxon>
        <taxon>Pseudomonadati</taxon>
        <taxon>Bacteroidota</taxon>
        <taxon>Bacteroidia</taxon>
        <taxon>Bacteroidales</taxon>
        <taxon>Porphyromonadaceae</taxon>
        <taxon>Porphyromonas</taxon>
    </lineage>
</organism>
<evidence type="ECO:0000313" key="2">
    <source>
        <dbReference type="EMBL" id="KGN85452.1"/>
    </source>
</evidence>
<dbReference type="RefSeq" id="WP_018964655.1">
    <property type="nucleotide sequence ID" value="NZ_CALUCC010000069.1"/>
</dbReference>
<evidence type="ECO:0000313" key="5">
    <source>
        <dbReference type="Proteomes" id="UP000030146"/>
    </source>
</evidence>